<sequence length="1895" mass="187060">MEFGIGADTEWLGYGGFPGANSTAGLANLSATYVFFSGNNGHGSVSITYTTGSADAPTSVIGAPGDEQIALSWTAPANEGGASITDYVIAYAEDSATPDWQIVEEGESTATTATVTGLTNGTAYIFRVAAVNSFGTSAPSAASDPVYASGVPGAPSITSVISRDAALTVAFDAASSPIAIERYEYQLDGGPWVATAEAESPLLVSGLSNGSTYDLRVRGVNAIGAGAASTPASGMAISTPGAPTIDAVSPTIGGASIEFTPGFGGGGTITGYEYQVDGGSWVDAGTTSPVTITGLADGASAIVELRALNSAGAGTPSAPVTVRTPSTPDAPVIDGITAADTSLQVAFASVVDGGSVVTDYEYQLEAGGAWTPLGTTASPATITGLVNGTSYDVRLRAVNAVGASTPSTAVVGTPATTPGAPSIVGDTVAGSDATLSAQFTAPDSDGGSAITTYEYSTDGGATWRARDAGTTESPLVITTLSSDGTTPLTNGTTYYVEVRAVNAQGPGTASGVAEGIARTIPSAPTLSSITPGSTELRVRFDAASNGGSPISAYEYRIDDGAWVSTGGLGTAFSITGLTNGTEYLVTVRAVNAVGDGPSSDPVAATPVAVPGQPTIASYLPTDRTLTLTVELADDGGTEVTGWEYSTDAGATWAAAGATSSPFSITSLSSDVDARLINGENYTVIVRAASAAGAGAASAPRILTPRAVPAQPVTSLTALDGAVSVAFSVADDGGSPVLDLQYSLNGAPFVSTGTLSTPFVLTGLTNGQPATIELRAVNVSGPSAVSDARSATPRTVPGAPTAVSVAPGNALAEVSWSAPASTGGASITQYTASAYATASSTTALASCSTSSTACDITGLSNDTTYFVSVVAQNAAGTGSASAPRVSVLPLAKPSAPSLGTLTPANTYLSAAFTPGAAGSRSITGYEYQLNGGEWRPAASTSSPLVISGLANGTEYTVALRAVSAAGAGEPSSTRTATPFGLPSTPDSATIVAEPASGSAIVSWEAPSANGSTITNYTVVAWTAASQGSQFRTCTTAGATTCTVTGLYDNTTYYISVDATNAAGTSTRSTPRVPVVYTGKPGSVSGVTAVAGDAQASLTWTAGAAGASAVTDYTVWYRAVGDSDYTRFVEPVSTALTATVTGLENGTEYTFIVYAVNAQGTSLASAPSAAVSPTGIGVAPTFEAPVRTPDGFTVAISNYSEVTTYGATATNGASASVSGSTVTVSGLAANAESTVTVEAVRHGYTTASASTSGTSLEAGVAPVLGEPVSIDGGFTVQLDNLDALAVYVFSLPGEATATLEGATVTVAGLAPGESAELTVTAQRAGRADAPTTVTGEALPAAPSPQLGDVTRTSDGFTVPLVDAVDGVDYSVSSTEGVAALSDGVIVVTGLEPEQEATLTVTASLAAHVDASTSVTSSALGTGIAPALSLGDRTPGGFSLTIDNPQDGVDYLVSTTAGSVSRSGTTITVTGLAPAQSATVTVVAVATGRTDAPSSVTSSALGQGAIDPAAPVPTLDGFRAEIQDFDAEATYEVTSSAGAVALEGETIVVTGLAPGESATVTIAFTKEGETDATAELTGAALAIGTAPTFSSSTSAARGFTFTITNYSAEISYTLAATNAGSVTRSGATVTVAGLAPGATSAVTVTASRVGYRDAAAVTSGVALPPAPTPPPPAPEPEPEEQTEPSTPTPPQTTPQNPGTSTAIVDGETRESTIVVDGERFTVSSQGATLVVEPMSGGASSGASGGTTPVVFVGGDVSIEVGGFAADSTIEIWAYSTPTYLTSMTVGSDLAAGTVVTLPSSIRPGEHTIVVTGTGADGEPIELSLGILVVEEVEEAAAEPAVVADDETEATTEPDGGAGAGMAIAVAIMALLLATGLLFFVLARRRQRGSTDDAAAARV</sequence>
<feature type="compositionally biased region" description="Pro residues" evidence="4">
    <location>
        <begin position="1661"/>
        <end position="1672"/>
    </location>
</feature>
<proteinExistence type="predicted"/>
<dbReference type="Gene3D" id="2.60.40.10">
    <property type="entry name" value="Immunoglobulins"/>
    <property type="match status" value="11"/>
</dbReference>
<feature type="domain" description="Fibronectin type-III" evidence="6">
    <location>
        <begin position="327"/>
        <end position="420"/>
    </location>
</feature>
<feature type="domain" description="Fibronectin type-III" evidence="6">
    <location>
        <begin position="1081"/>
        <end position="1173"/>
    </location>
</feature>
<evidence type="ECO:0000313" key="8">
    <source>
        <dbReference type="Proteomes" id="UP000818266"/>
    </source>
</evidence>
<dbReference type="Pfam" id="PF00041">
    <property type="entry name" value="fn3"/>
    <property type="match status" value="6"/>
</dbReference>
<name>A0A9E5JQ79_9MICO</name>
<feature type="region of interest" description="Disordered" evidence="4">
    <location>
        <begin position="1657"/>
        <end position="1702"/>
    </location>
</feature>
<accession>A0A9E5JQ79</accession>
<dbReference type="InterPro" id="IPR013783">
    <property type="entry name" value="Ig-like_fold"/>
</dbReference>
<gene>
    <name evidence="7" type="ORF">FK219_007715</name>
</gene>
<reference evidence="7 8" key="1">
    <citation type="submission" date="2020-03" db="EMBL/GenBank/DDBJ databases">
        <title>Chryseoglobus sp. isolated from a deep-sea seamount.</title>
        <authorList>
            <person name="Zhang D.-C."/>
        </authorList>
    </citation>
    <scope>NUCLEOTIDE SEQUENCE [LARGE SCALE GENOMIC DNA]</scope>
    <source>
        <strain evidence="7 8">KN1116</strain>
    </source>
</reference>
<keyword evidence="2" id="KW-0326">Glycosidase</keyword>
<evidence type="ECO:0000256" key="2">
    <source>
        <dbReference type="ARBA" id="ARBA00023295"/>
    </source>
</evidence>
<keyword evidence="5" id="KW-0812">Transmembrane</keyword>
<keyword evidence="2" id="KW-0378">Hydrolase</keyword>
<feature type="domain" description="Fibronectin type-III" evidence="6">
    <location>
        <begin position="795"/>
        <end position="893"/>
    </location>
</feature>
<dbReference type="EMBL" id="VIKT02000011">
    <property type="protein sequence ID" value="NHF63126.1"/>
    <property type="molecule type" value="Genomic_DNA"/>
</dbReference>
<keyword evidence="1" id="KW-0677">Repeat</keyword>
<dbReference type="InterPro" id="IPR003961">
    <property type="entry name" value="FN3_dom"/>
</dbReference>
<comment type="caution">
    <text evidence="7">The sequence shown here is derived from an EMBL/GenBank/DDBJ whole genome shotgun (WGS) entry which is preliminary data.</text>
</comment>
<dbReference type="InterPro" id="IPR050964">
    <property type="entry name" value="Striated_Muscle_Regulatory"/>
</dbReference>
<dbReference type="Proteomes" id="UP000818266">
    <property type="component" value="Unassembled WGS sequence"/>
</dbReference>
<keyword evidence="3" id="KW-0624">Polysaccharide degradation</keyword>
<organism evidence="7 8">
    <name type="scientific">Microcella pacifica</name>
    <dbReference type="NCBI Taxonomy" id="2591847"/>
    <lineage>
        <taxon>Bacteria</taxon>
        <taxon>Bacillati</taxon>
        <taxon>Actinomycetota</taxon>
        <taxon>Actinomycetes</taxon>
        <taxon>Micrococcales</taxon>
        <taxon>Microbacteriaceae</taxon>
        <taxon>Microcella</taxon>
    </lineage>
</organism>
<feature type="domain" description="Fibronectin type-III" evidence="6">
    <location>
        <begin position="239"/>
        <end position="325"/>
    </location>
</feature>
<feature type="domain" description="Fibronectin type-III" evidence="6">
    <location>
        <begin position="520"/>
        <end position="610"/>
    </location>
</feature>
<keyword evidence="3" id="KW-0119">Carbohydrate metabolism</keyword>
<evidence type="ECO:0000256" key="5">
    <source>
        <dbReference type="SAM" id="Phobius"/>
    </source>
</evidence>
<dbReference type="PANTHER" id="PTHR13817:SF73">
    <property type="entry name" value="FIBRONECTIN TYPE-III DOMAIN-CONTAINING PROTEIN"/>
    <property type="match status" value="1"/>
</dbReference>
<dbReference type="CDD" id="cd00063">
    <property type="entry name" value="FN3"/>
    <property type="match status" value="8"/>
</dbReference>
<feature type="domain" description="Fibronectin type-III" evidence="6">
    <location>
        <begin position="54"/>
        <end position="152"/>
    </location>
</feature>
<dbReference type="SMART" id="SM00060">
    <property type="entry name" value="FN3"/>
    <property type="match status" value="15"/>
</dbReference>
<dbReference type="GO" id="GO:0016798">
    <property type="term" value="F:hydrolase activity, acting on glycosyl bonds"/>
    <property type="evidence" value="ECO:0007669"/>
    <property type="project" value="UniProtKB-KW"/>
</dbReference>
<protein>
    <recommendedName>
        <fullName evidence="6">Fibronectin type-III domain-containing protein</fullName>
    </recommendedName>
</protein>
<evidence type="ECO:0000256" key="3">
    <source>
        <dbReference type="ARBA" id="ARBA00023326"/>
    </source>
</evidence>
<dbReference type="InterPro" id="IPR036116">
    <property type="entry name" value="FN3_sf"/>
</dbReference>
<dbReference type="GO" id="GO:0000272">
    <property type="term" value="P:polysaccharide catabolic process"/>
    <property type="evidence" value="ECO:0007669"/>
    <property type="project" value="UniProtKB-KW"/>
</dbReference>
<dbReference type="PROSITE" id="PS50853">
    <property type="entry name" value="FN3"/>
    <property type="match status" value="8"/>
</dbReference>
<keyword evidence="5" id="KW-1133">Transmembrane helix</keyword>
<evidence type="ECO:0000256" key="4">
    <source>
        <dbReference type="SAM" id="MobiDB-lite"/>
    </source>
</evidence>
<dbReference type="PANTHER" id="PTHR13817">
    <property type="entry name" value="TITIN"/>
    <property type="match status" value="1"/>
</dbReference>
<evidence type="ECO:0000313" key="7">
    <source>
        <dbReference type="EMBL" id="NHF63126.1"/>
    </source>
</evidence>
<keyword evidence="8" id="KW-1185">Reference proteome</keyword>
<feature type="domain" description="Fibronectin type-III" evidence="6">
    <location>
        <begin position="894"/>
        <end position="982"/>
    </location>
</feature>
<feature type="domain" description="Fibronectin type-III" evidence="6">
    <location>
        <begin position="983"/>
        <end position="1079"/>
    </location>
</feature>
<keyword evidence="5" id="KW-0472">Membrane</keyword>
<dbReference type="SUPFAM" id="SSF49265">
    <property type="entry name" value="Fibronectin type III"/>
    <property type="match status" value="6"/>
</dbReference>
<evidence type="ECO:0000259" key="6">
    <source>
        <dbReference type="PROSITE" id="PS50853"/>
    </source>
</evidence>
<dbReference type="RefSeq" id="WP_165638078.1">
    <property type="nucleotide sequence ID" value="NZ_VIKT02000011.1"/>
</dbReference>
<evidence type="ECO:0000256" key="1">
    <source>
        <dbReference type="ARBA" id="ARBA00022737"/>
    </source>
</evidence>
<feature type="transmembrane region" description="Helical" evidence="5">
    <location>
        <begin position="1856"/>
        <end position="1878"/>
    </location>
</feature>
<dbReference type="PRINTS" id="PR00014">
    <property type="entry name" value="FNTYPEIII"/>
</dbReference>